<evidence type="ECO:0000256" key="1">
    <source>
        <dbReference type="SAM" id="MobiDB-lite"/>
    </source>
</evidence>
<organism evidence="2 3">
    <name type="scientific">Stylosanthes scabra</name>
    <dbReference type="NCBI Taxonomy" id="79078"/>
    <lineage>
        <taxon>Eukaryota</taxon>
        <taxon>Viridiplantae</taxon>
        <taxon>Streptophyta</taxon>
        <taxon>Embryophyta</taxon>
        <taxon>Tracheophyta</taxon>
        <taxon>Spermatophyta</taxon>
        <taxon>Magnoliopsida</taxon>
        <taxon>eudicotyledons</taxon>
        <taxon>Gunneridae</taxon>
        <taxon>Pentapetalae</taxon>
        <taxon>rosids</taxon>
        <taxon>fabids</taxon>
        <taxon>Fabales</taxon>
        <taxon>Fabaceae</taxon>
        <taxon>Papilionoideae</taxon>
        <taxon>50 kb inversion clade</taxon>
        <taxon>dalbergioids sensu lato</taxon>
        <taxon>Dalbergieae</taxon>
        <taxon>Pterocarpus clade</taxon>
        <taxon>Stylosanthes</taxon>
    </lineage>
</organism>
<protein>
    <submittedName>
        <fullName evidence="2">Uncharacterized protein</fullName>
    </submittedName>
</protein>
<feature type="region of interest" description="Disordered" evidence="1">
    <location>
        <begin position="99"/>
        <end position="120"/>
    </location>
</feature>
<sequence>MSLFKNVHQGLSKQVMEEIYLFDQGYTPLNPPPYQHHAPPPPYPPSQGNFEDILQVLLQERKALWKNQSNFNNSSITSQPLNSDPPLDHYQILGEALVEEESEAREAEDVDQEVEDNDREPKEMEIVHSASSEATPSKLPSELQYEWVNFPNLNFIGPKHYALLETDDQLGALDWVLDKKETDSLELNESRFITCGKSEFKFYSGHIHKLLMKPVSMVHFTALID</sequence>
<evidence type="ECO:0000313" key="2">
    <source>
        <dbReference type="EMBL" id="MED6171526.1"/>
    </source>
</evidence>
<name>A0ABU6VD82_9FABA</name>
<dbReference type="Proteomes" id="UP001341840">
    <property type="component" value="Unassembled WGS sequence"/>
</dbReference>
<evidence type="ECO:0000313" key="3">
    <source>
        <dbReference type="Proteomes" id="UP001341840"/>
    </source>
</evidence>
<proteinExistence type="predicted"/>
<dbReference type="EMBL" id="JASCZI010151264">
    <property type="protein sequence ID" value="MED6171526.1"/>
    <property type="molecule type" value="Genomic_DNA"/>
</dbReference>
<gene>
    <name evidence="2" type="ORF">PIB30_041421</name>
</gene>
<comment type="caution">
    <text evidence="2">The sequence shown here is derived from an EMBL/GenBank/DDBJ whole genome shotgun (WGS) entry which is preliminary data.</text>
</comment>
<accession>A0ABU6VD82</accession>
<reference evidence="2 3" key="1">
    <citation type="journal article" date="2023" name="Plants (Basel)">
        <title>Bridging the Gap: Combining Genomics and Transcriptomics Approaches to Understand Stylosanthes scabra, an Orphan Legume from the Brazilian Caatinga.</title>
        <authorList>
            <person name="Ferreira-Neto J.R.C."/>
            <person name="da Silva M.D."/>
            <person name="Binneck E."/>
            <person name="de Melo N.F."/>
            <person name="da Silva R.H."/>
            <person name="de Melo A.L.T.M."/>
            <person name="Pandolfi V."/>
            <person name="Bustamante F.O."/>
            <person name="Brasileiro-Vidal A.C."/>
            <person name="Benko-Iseppon A.M."/>
        </authorList>
    </citation>
    <scope>NUCLEOTIDE SEQUENCE [LARGE SCALE GENOMIC DNA]</scope>
    <source>
        <tissue evidence="2">Leaves</tissue>
    </source>
</reference>
<feature type="compositionally biased region" description="Acidic residues" evidence="1">
    <location>
        <begin position="99"/>
        <end position="118"/>
    </location>
</feature>
<keyword evidence="3" id="KW-1185">Reference proteome</keyword>